<dbReference type="EMBL" id="LAZR01006663">
    <property type="protein sequence ID" value="KKM90501.1"/>
    <property type="molecule type" value="Genomic_DNA"/>
</dbReference>
<proteinExistence type="predicted"/>
<dbReference type="AlphaFoldDB" id="A0A0F9LTS2"/>
<protein>
    <submittedName>
        <fullName evidence="1">Uncharacterized protein</fullName>
    </submittedName>
</protein>
<organism evidence="1">
    <name type="scientific">marine sediment metagenome</name>
    <dbReference type="NCBI Taxonomy" id="412755"/>
    <lineage>
        <taxon>unclassified sequences</taxon>
        <taxon>metagenomes</taxon>
        <taxon>ecological metagenomes</taxon>
    </lineage>
</organism>
<gene>
    <name evidence="1" type="ORF">LCGC14_1237960</name>
</gene>
<comment type="caution">
    <text evidence="1">The sequence shown here is derived from an EMBL/GenBank/DDBJ whole genome shotgun (WGS) entry which is preliminary data.</text>
</comment>
<accession>A0A0F9LTS2</accession>
<sequence length="125" mass="14524">MKKVHSTEGRVWLSDLLFGGDEEQKNFDLDVTKAKYLSDDRKENKWHKTIQIQYLVRSEYRAEVRDQTSAFNWGEIRILTTAISTGIAFAKSVHACTQCVQIMFAMVQRNVFAKGVDNDHDQRRI</sequence>
<name>A0A0F9LTS2_9ZZZZ</name>
<reference evidence="1" key="1">
    <citation type="journal article" date="2015" name="Nature">
        <title>Complex archaea that bridge the gap between prokaryotes and eukaryotes.</title>
        <authorList>
            <person name="Spang A."/>
            <person name="Saw J.H."/>
            <person name="Jorgensen S.L."/>
            <person name="Zaremba-Niedzwiedzka K."/>
            <person name="Martijn J."/>
            <person name="Lind A.E."/>
            <person name="van Eijk R."/>
            <person name="Schleper C."/>
            <person name="Guy L."/>
            <person name="Ettema T.J."/>
        </authorList>
    </citation>
    <scope>NUCLEOTIDE SEQUENCE</scope>
</reference>
<evidence type="ECO:0000313" key="1">
    <source>
        <dbReference type="EMBL" id="KKM90501.1"/>
    </source>
</evidence>